<protein>
    <recommendedName>
        <fullName evidence="3">Metallo-beta-lactamase domain-containing protein</fullName>
    </recommendedName>
</protein>
<organism evidence="4 5">
    <name type="scientific">Trichoderma guizhouense</name>
    <dbReference type="NCBI Taxonomy" id="1491466"/>
    <lineage>
        <taxon>Eukaryota</taxon>
        <taxon>Fungi</taxon>
        <taxon>Dikarya</taxon>
        <taxon>Ascomycota</taxon>
        <taxon>Pezizomycotina</taxon>
        <taxon>Sordariomycetes</taxon>
        <taxon>Hypocreomycetidae</taxon>
        <taxon>Hypocreales</taxon>
        <taxon>Hypocreaceae</taxon>
        <taxon>Trichoderma</taxon>
    </lineage>
</organism>
<proteinExistence type="predicted"/>
<comment type="caution">
    <text evidence="4">The sequence shown here is derived from an EMBL/GenBank/DDBJ whole genome shotgun (WGS) entry which is preliminary data.</text>
</comment>
<feature type="domain" description="Metallo-beta-lactamase" evidence="3">
    <location>
        <begin position="359"/>
        <end position="537"/>
    </location>
</feature>
<evidence type="ECO:0000259" key="3">
    <source>
        <dbReference type="SMART" id="SM00849"/>
    </source>
</evidence>
<dbReference type="SMART" id="SM00849">
    <property type="entry name" value="Lactamase_B"/>
    <property type="match status" value="1"/>
</dbReference>
<keyword evidence="5" id="KW-1185">Reference proteome</keyword>
<evidence type="ECO:0000313" key="4">
    <source>
        <dbReference type="EMBL" id="OPB44472.1"/>
    </source>
</evidence>
<feature type="chain" id="PRO_5013091948" description="Metallo-beta-lactamase domain-containing protein" evidence="2">
    <location>
        <begin position="17"/>
        <end position="571"/>
    </location>
</feature>
<dbReference type="AlphaFoldDB" id="A0A1T3CTV5"/>
<accession>A0A1T3CTV5</accession>
<sequence>MKLQVRLVLLPVLVNGAKVNSPSSSTSDLLARTINALGGLQALNDIKGLTLQSSDYRSTTLSQSYSLDSSDQLIATGATSTISFDFSDTLITQRIDRNLTYDYFWAHAHRDGKLDYSLVVQTGSNGSACFNVGGSVDDPSVPFGYADSYLTDYLVHSAQQSALLGVLKQFEASSSQLVYSVTSIEASGVDYPTLSLPNANLALLVHNDTGLPYAIRSTETHEIYGASTNDVVFSNYASVSLGNSQTFKYPNRIQTIYNEVYVLEDYTISQISANPQFPDGYFKAAPPTPPAGSPPDNVAQLPRTDNEYPRSEVHEFYETGLWFGPFGQQNNVSSVVAKPVFPGGNVPQIVNLYVGTVPDYVQLLVEFEDGLVITDAAPHRSKIILQWVKENYPGKSITHVVPSHHHRDHAGGVGDYLAAGAKLVIPEIAKDYYKNVNGGKFQTITYDDENPFIKQDKNVQFLSFWKNENPHASDWTWAAAAPACSKFNNSEVVIIDADIVNPRPGPVMRWDTPHAMPFFVDAVHRGIPLEATLVGAHGGTGIGIGTTDSLINLVNIAGFTYPNSTGTKGWC</sequence>
<name>A0A1T3CTV5_9HYPO</name>
<dbReference type="SUPFAM" id="SSF56281">
    <property type="entry name" value="Metallo-hydrolase/oxidoreductase"/>
    <property type="match status" value="1"/>
</dbReference>
<reference evidence="4 5" key="1">
    <citation type="submission" date="2016-04" db="EMBL/GenBank/DDBJ databases">
        <title>Multiple horizontal gene transfer events from other fungi enriched the ability of the initially mycotrophic fungus Trichoderma (Ascomycota) to feed on dead plant biomass.</title>
        <authorList>
            <person name="Atanasova L."/>
            <person name="Chenthamara K."/>
            <person name="Zhang J."/>
            <person name="Grujic M."/>
            <person name="Henrissat B."/>
            <person name="Kuo A."/>
            <person name="Aertz A."/>
            <person name="Salamov A."/>
            <person name="Lipzen A."/>
            <person name="Labutti K."/>
            <person name="Barry K."/>
            <person name="Miao Y."/>
            <person name="Rahimi M.J."/>
            <person name="Shen Q."/>
            <person name="Grigoriev I.V."/>
            <person name="Kubicek C.P."/>
            <person name="Druzhinina I.S."/>
        </authorList>
    </citation>
    <scope>NUCLEOTIDE SEQUENCE [LARGE SCALE GENOMIC DNA]</scope>
    <source>
        <strain evidence="4 5">NJAU 4742</strain>
    </source>
</reference>
<gene>
    <name evidence="4" type="ORF">A0O28_0027910</name>
</gene>
<dbReference type="Proteomes" id="UP000191004">
    <property type="component" value="Unassembled WGS sequence"/>
</dbReference>
<dbReference type="InterPro" id="IPR036866">
    <property type="entry name" value="RibonucZ/Hydroxyglut_hydro"/>
</dbReference>
<dbReference type="OrthoDB" id="3481168at2759"/>
<evidence type="ECO:0000256" key="2">
    <source>
        <dbReference type="SAM" id="SignalP"/>
    </source>
</evidence>
<evidence type="ECO:0000256" key="1">
    <source>
        <dbReference type="SAM" id="MobiDB-lite"/>
    </source>
</evidence>
<dbReference type="Pfam" id="PF00753">
    <property type="entry name" value="Lactamase_B"/>
    <property type="match status" value="1"/>
</dbReference>
<dbReference type="Gene3D" id="3.60.15.10">
    <property type="entry name" value="Ribonuclease Z/Hydroxyacylglutathione hydrolase-like"/>
    <property type="match status" value="1"/>
</dbReference>
<feature type="signal peptide" evidence="2">
    <location>
        <begin position="1"/>
        <end position="16"/>
    </location>
</feature>
<feature type="region of interest" description="Disordered" evidence="1">
    <location>
        <begin position="284"/>
        <end position="304"/>
    </location>
</feature>
<dbReference type="EMBL" id="LVVK01000007">
    <property type="protein sequence ID" value="OPB44472.1"/>
    <property type="molecule type" value="Genomic_DNA"/>
</dbReference>
<dbReference type="InterPro" id="IPR001279">
    <property type="entry name" value="Metallo-B-lactamas"/>
</dbReference>
<keyword evidence="2" id="KW-0732">Signal</keyword>
<evidence type="ECO:0000313" key="5">
    <source>
        <dbReference type="Proteomes" id="UP000191004"/>
    </source>
</evidence>